<dbReference type="PANTHER" id="PTHR33376:SF5">
    <property type="entry name" value="EXTRACYTOPLASMIC SOLUTE RECEPTOR PROTEIN"/>
    <property type="match status" value="1"/>
</dbReference>
<keyword evidence="1" id="KW-0732">Signal</keyword>
<dbReference type="NCBIfam" id="NF037995">
    <property type="entry name" value="TRAP_S1"/>
    <property type="match status" value="1"/>
</dbReference>
<keyword evidence="3" id="KW-1185">Reference proteome</keyword>
<dbReference type="RefSeq" id="WP_284306590.1">
    <property type="nucleotide sequence ID" value="NZ_BSPB01000003.1"/>
</dbReference>
<dbReference type="PANTHER" id="PTHR33376">
    <property type="match status" value="1"/>
</dbReference>
<organism evidence="2 3">
    <name type="scientific">Hydrogenophaga electricum</name>
    <dbReference type="NCBI Taxonomy" id="1230953"/>
    <lineage>
        <taxon>Bacteria</taxon>
        <taxon>Pseudomonadati</taxon>
        <taxon>Pseudomonadota</taxon>
        <taxon>Betaproteobacteria</taxon>
        <taxon>Burkholderiales</taxon>
        <taxon>Comamonadaceae</taxon>
        <taxon>Hydrogenophaga</taxon>
    </lineage>
</organism>
<evidence type="ECO:0000313" key="3">
    <source>
        <dbReference type="Proteomes" id="UP001156903"/>
    </source>
</evidence>
<evidence type="ECO:0000256" key="1">
    <source>
        <dbReference type="ARBA" id="ARBA00022729"/>
    </source>
</evidence>
<dbReference type="Pfam" id="PF03480">
    <property type="entry name" value="DctP"/>
    <property type="match status" value="1"/>
</dbReference>
<dbReference type="Proteomes" id="UP001156903">
    <property type="component" value="Unassembled WGS sequence"/>
</dbReference>
<reference evidence="3" key="1">
    <citation type="journal article" date="2019" name="Int. J. Syst. Evol. Microbiol.">
        <title>The Global Catalogue of Microorganisms (GCM) 10K type strain sequencing project: providing services to taxonomists for standard genome sequencing and annotation.</title>
        <authorList>
            <consortium name="The Broad Institute Genomics Platform"/>
            <consortium name="The Broad Institute Genome Sequencing Center for Infectious Disease"/>
            <person name="Wu L."/>
            <person name="Ma J."/>
        </authorList>
    </citation>
    <scope>NUCLEOTIDE SEQUENCE [LARGE SCALE GENOMIC DNA]</scope>
    <source>
        <strain evidence="3">NBRC 109341</strain>
    </source>
</reference>
<gene>
    <name evidence="2" type="ORF">GCM10007935_05440</name>
</gene>
<proteinExistence type="predicted"/>
<protein>
    <submittedName>
        <fullName evidence="2">Exported protein</fullName>
    </submittedName>
</protein>
<sequence>MIQRRQLLAAGACVLGAPALVRAQGYKGEYRLSLVVGPGTTWYTAAENFAQLVRERTAGRINMRLYPAASLVQGAQDRELAAMRQGTIDVLVGTTVNWAGTVKDFTTFLLPYLMPDTKAVDAVLASDALNKDFYDIIRRAGAEPLASGEYGNIQLLNAKRRIAKPADVAGLKIRTVATPLQQDVMNALKANPTTMSWADAQAALASGAVDGLTLTLEQALAYKVATLGQKQVTRWNVFNELIHFLVAGPVFKTWTPEDQQLVRAAAKDAAVELTRQVRKPVDDTLKQQGFEVYSPSAEEIAQWKAAVHPVYDKWKASLNTGLIGKIEQAVAQAK</sequence>
<name>A0ABQ6BZR0_9BURK</name>
<accession>A0ABQ6BZR0</accession>
<evidence type="ECO:0000313" key="2">
    <source>
        <dbReference type="EMBL" id="GLS13115.1"/>
    </source>
</evidence>
<dbReference type="InterPro" id="IPR038404">
    <property type="entry name" value="TRAP_DctP_sf"/>
</dbReference>
<comment type="caution">
    <text evidence="2">The sequence shown here is derived from an EMBL/GenBank/DDBJ whole genome shotgun (WGS) entry which is preliminary data.</text>
</comment>
<dbReference type="InterPro" id="IPR018389">
    <property type="entry name" value="DctP_fam"/>
</dbReference>
<dbReference type="EMBL" id="BSPB01000003">
    <property type="protein sequence ID" value="GLS13115.1"/>
    <property type="molecule type" value="Genomic_DNA"/>
</dbReference>
<dbReference type="Gene3D" id="3.40.190.170">
    <property type="entry name" value="Bacterial extracellular solute-binding protein, family 7"/>
    <property type="match status" value="1"/>
</dbReference>